<evidence type="ECO:0000256" key="2">
    <source>
        <dbReference type="ARBA" id="ARBA00008779"/>
    </source>
</evidence>
<evidence type="ECO:0000313" key="10">
    <source>
        <dbReference type="Proteomes" id="UP000346198"/>
    </source>
</evidence>
<sequence length="537" mass="60787">MKIKKINRIRILVLGALLLGAVTGIASASTSEQPPNVLFILVDDLNDAVAGWDGHPQAVSPNIARLRSAGVSFVNAHCNFPLCVASRASLFTGVYPHKSGYSAQPKSFRSNPVLKESVTLMEHFRDNGYTVMGTGKLFHHSAGNPDPSIWSKIDGKPAYGWSADAGPWSASAKRPGGGWGTPHPSYPEHHSDILMARLSEVPIHPGDEKALPSNHSGWYLRGKPFRYNGPDDRDLMADEQHVKWVTKRLQKKHDNPFLICVGFHRPHSPLILPDEYVDRFPLDSIQLPEILENDLDDCANILKDINHNYRRLMGIGGEREVKRWIQFYLASVAFVDEQIGALLDELEKSPYADNTVVVLTSDHGYHMGKKERVYKNSLWEESTRVPFIISAPGIGKDATCDHPVSLIDLYPTLIDLCKLPQHPNSKTGRTLLDGFSLLPLLEDPENGRWDGPDVALTMVREWYPENRKPKDMHFEFTVRSKDFRYTRCSNGEEELYDHRKDRHEWHNVADESKYAKEKNELRRQLTEMTEEKKQTGF</sequence>
<keyword evidence="6" id="KW-0106">Calcium</keyword>
<dbReference type="InterPro" id="IPR035874">
    <property type="entry name" value="IDS"/>
</dbReference>
<accession>A0A6C2UJW5</accession>
<dbReference type="SUPFAM" id="SSF53649">
    <property type="entry name" value="Alkaline phosphatase-like"/>
    <property type="match status" value="1"/>
</dbReference>
<dbReference type="PANTHER" id="PTHR45953:SF1">
    <property type="entry name" value="IDURONATE 2-SULFATASE"/>
    <property type="match status" value="1"/>
</dbReference>
<keyword evidence="3" id="KW-0479">Metal-binding</keyword>
<dbReference type="GO" id="GO:0004423">
    <property type="term" value="F:iduronate-2-sulfatase activity"/>
    <property type="evidence" value="ECO:0007669"/>
    <property type="project" value="InterPro"/>
</dbReference>
<keyword evidence="5" id="KW-0378">Hydrolase</keyword>
<dbReference type="RefSeq" id="WP_136060879.1">
    <property type="nucleotide sequence ID" value="NZ_CAAHFH010000001.1"/>
</dbReference>
<feature type="domain" description="Sulfatase N-terminal" evidence="8">
    <location>
        <begin position="35"/>
        <end position="416"/>
    </location>
</feature>
<dbReference type="Proteomes" id="UP000346198">
    <property type="component" value="Unassembled WGS sequence"/>
</dbReference>
<feature type="chain" id="PRO_5028927864" evidence="7">
    <location>
        <begin position="29"/>
        <end position="537"/>
    </location>
</feature>
<dbReference type="CDD" id="cd16030">
    <property type="entry name" value="iduronate-2-sulfatase"/>
    <property type="match status" value="1"/>
</dbReference>
<keyword evidence="4 7" id="KW-0732">Signal</keyword>
<dbReference type="AlphaFoldDB" id="A0A6C2UJW5"/>
<gene>
    <name evidence="9" type="ORF">SCARR_01545</name>
</gene>
<dbReference type="EMBL" id="CAAHFH010000001">
    <property type="protein sequence ID" value="VGO19486.1"/>
    <property type="molecule type" value="Genomic_DNA"/>
</dbReference>
<organism evidence="9 10">
    <name type="scientific">Pontiella sulfatireligans</name>
    <dbReference type="NCBI Taxonomy" id="2750658"/>
    <lineage>
        <taxon>Bacteria</taxon>
        <taxon>Pseudomonadati</taxon>
        <taxon>Kiritimatiellota</taxon>
        <taxon>Kiritimatiellia</taxon>
        <taxon>Kiritimatiellales</taxon>
        <taxon>Pontiellaceae</taxon>
        <taxon>Pontiella</taxon>
    </lineage>
</organism>
<evidence type="ECO:0000256" key="5">
    <source>
        <dbReference type="ARBA" id="ARBA00022801"/>
    </source>
</evidence>
<evidence type="ECO:0000256" key="6">
    <source>
        <dbReference type="ARBA" id="ARBA00022837"/>
    </source>
</evidence>
<evidence type="ECO:0000256" key="7">
    <source>
        <dbReference type="SAM" id="SignalP"/>
    </source>
</evidence>
<dbReference type="InterPro" id="IPR017850">
    <property type="entry name" value="Alkaline_phosphatase_core_sf"/>
</dbReference>
<dbReference type="InterPro" id="IPR000917">
    <property type="entry name" value="Sulfatase_N"/>
</dbReference>
<evidence type="ECO:0000313" key="9">
    <source>
        <dbReference type="EMBL" id="VGO19486.1"/>
    </source>
</evidence>
<comment type="cofactor">
    <cofactor evidence="1">
        <name>Ca(2+)</name>
        <dbReference type="ChEBI" id="CHEBI:29108"/>
    </cofactor>
</comment>
<protein>
    <submittedName>
        <fullName evidence="9">Arylsulfatase</fullName>
    </submittedName>
</protein>
<reference evidence="9 10" key="1">
    <citation type="submission" date="2019-04" db="EMBL/GenBank/DDBJ databases">
        <authorList>
            <person name="Van Vliet M D."/>
        </authorList>
    </citation>
    <scope>NUCLEOTIDE SEQUENCE [LARGE SCALE GENOMIC DNA]</scope>
    <source>
        <strain evidence="9 10">F21</strain>
    </source>
</reference>
<dbReference type="Gene3D" id="3.40.720.10">
    <property type="entry name" value="Alkaline Phosphatase, subunit A"/>
    <property type="match status" value="1"/>
</dbReference>
<evidence type="ECO:0000256" key="1">
    <source>
        <dbReference type="ARBA" id="ARBA00001913"/>
    </source>
</evidence>
<evidence type="ECO:0000256" key="4">
    <source>
        <dbReference type="ARBA" id="ARBA00022729"/>
    </source>
</evidence>
<comment type="similarity">
    <text evidence="2">Belongs to the sulfatase family.</text>
</comment>
<dbReference type="GO" id="GO:0046872">
    <property type="term" value="F:metal ion binding"/>
    <property type="evidence" value="ECO:0007669"/>
    <property type="project" value="UniProtKB-KW"/>
</dbReference>
<proteinExistence type="inferred from homology"/>
<keyword evidence="10" id="KW-1185">Reference proteome</keyword>
<dbReference type="Pfam" id="PF00884">
    <property type="entry name" value="Sulfatase"/>
    <property type="match status" value="1"/>
</dbReference>
<evidence type="ECO:0000259" key="8">
    <source>
        <dbReference type="Pfam" id="PF00884"/>
    </source>
</evidence>
<dbReference type="GO" id="GO:0005737">
    <property type="term" value="C:cytoplasm"/>
    <property type="evidence" value="ECO:0007669"/>
    <property type="project" value="TreeGrafter"/>
</dbReference>
<feature type="signal peptide" evidence="7">
    <location>
        <begin position="1"/>
        <end position="28"/>
    </location>
</feature>
<evidence type="ECO:0000256" key="3">
    <source>
        <dbReference type="ARBA" id="ARBA00022723"/>
    </source>
</evidence>
<name>A0A6C2UJW5_9BACT</name>
<dbReference type="PANTHER" id="PTHR45953">
    <property type="entry name" value="IDURONATE 2-SULFATASE"/>
    <property type="match status" value="1"/>
</dbReference>